<dbReference type="InterPro" id="IPR036513">
    <property type="entry name" value="STAS_dom_sf"/>
</dbReference>
<name>A0A7W8J7G0_9BACT</name>
<proteinExistence type="predicted"/>
<evidence type="ECO:0000259" key="1">
    <source>
        <dbReference type="PROSITE" id="PS50801"/>
    </source>
</evidence>
<dbReference type="InterPro" id="IPR002645">
    <property type="entry name" value="STAS_dom"/>
</dbReference>
<feature type="domain" description="STAS" evidence="1">
    <location>
        <begin position="20"/>
        <end position="118"/>
    </location>
</feature>
<protein>
    <submittedName>
        <fullName evidence="2">Anti-sigma B factor antagonist</fullName>
    </submittedName>
</protein>
<dbReference type="GO" id="GO:0043856">
    <property type="term" value="F:anti-sigma factor antagonist activity"/>
    <property type="evidence" value="ECO:0007669"/>
    <property type="project" value="TreeGrafter"/>
</dbReference>
<dbReference type="Pfam" id="PF01740">
    <property type="entry name" value="STAS"/>
    <property type="match status" value="1"/>
</dbReference>
<dbReference type="AlphaFoldDB" id="A0A7W8J7G0"/>
<gene>
    <name evidence="2" type="ORF">HDF10_002041</name>
</gene>
<evidence type="ECO:0000313" key="2">
    <source>
        <dbReference type="EMBL" id="MBB5344062.1"/>
    </source>
</evidence>
<dbReference type="SUPFAM" id="SSF52091">
    <property type="entry name" value="SpoIIaa-like"/>
    <property type="match status" value="1"/>
</dbReference>
<dbReference type="Gene3D" id="3.30.750.24">
    <property type="entry name" value="STAS domain"/>
    <property type="match status" value="1"/>
</dbReference>
<sequence length="118" mass="12959">MPETAATSPTLTTEIKYYRNDVVLVLCHGRLVAGSEGVLYTTVHQFIPAKKRIILDLADLQHTDSMGLGTLARLYVSAQSAGCSLELMHLSKQIRHLLGLTNLFDVFTVIAESGIKFL</sequence>
<dbReference type="PROSITE" id="PS50801">
    <property type="entry name" value="STAS"/>
    <property type="match status" value="1"/>
</dbReference>
<dbReference type="PANTHER" id="PTHR33495:SF2">
    <property type="entry name" value="ANTI-SIGMA FACTOR ANTAGONIST TM_1081-RELATED"/>
    <property type="match status" value="1"/>
</dbReference>
<evidence type="ECO:0000313" key="3">
    <source>
        <dbReference type="Proteomes" id="UP000569092"/>
    </source>
</evidence>
<dbReference type="CDD" id="cd07043">
    <property type="entry name" value="STAS_anti-anti-sigma_factors"/>
    <property type="match status" value="1"/>
</dbReference>
<dbReference type="Proteomes" id="UP000569092">
    <property type="component" value="Unassembled WGS sequence"/>
</dbReference>
<comment type="caution">
    <text evidence="2">The sequence shown here is derived from an EMBL/GenBank/DDBJ whole genome shotgun (WGS) entry which is preliminary data.</text>
</comment>
<dbReference type="EMBL" id="JACHDZ010000003">
    <property type="protein sequence ID" value="MBB5344062.1"/>
    <property type="molecule type" value="Genomic_DNA"/>
</dbReference>
<accession>A0A7W8J7G0</accession>
<organism evidence="2 3">
    <name type="scientific">Tunturiibacter lichenicola</name>
    <dbReference type="NCBI Taxonomy" id="2051959"/>
    <lineage>
        <taxon>Bacteria</taxon>
        <taxon>Pseudomonadati</taxon>
        <taxon>Acidobacteriota</taxon>
        <taxon>Terriglobia</taxon>
        <taxon>Terriglobales</taxon>
        <taxon>Acidobacteriaceae</taxon>
        <taxon>Tunturiibacter</taxon>
    </lineage>
</organism>
<reference evidence="2 3" key="1">
    <citation type="submission" date="2020-08" db="EMBL/GenBank/DDBJ databases">
        <title>Genomic Encyclopedia of Type Strains, Phase IV (KMG-V): Genome sequencing to study the core and pangenomes of soil and plant-associated prokaryotes.</title>
        <authorList>
            <person name="Whitman W."/>
        </authorList>
    </citation>
    <scope>NUCLEOTIDE SEQUENCE [LARGE SCALE GENOMIC DNA]</scope>
    <source>
        <strain evidence="2 3">M8US30</strain>
    </source>
</reference>
<dbReference type="PANTHER" id="PTHR33495">
    <property type="entry name" value="ANTI-SIGMA FACTOR ANTAGONIST TM_1081-RELATED-RELATED"/>
    <property type="match status" value="1"/>
</dbReference>